<evidence type="ECO:0000313" key="6">
    <source>
        <dbReference type="Proteomes" id="UP000093053"/>
    </source>
</evidence>
<dbReference type="InterPro" id="IPR050546">
    <property type="entry name" value="Glycosyl_Hydrlase_16"/>
</dbReference>
<evidence type="ECO:0000313" key="5">
    <source>
        <dbReference type="EMBL" id="ANZ39367.1"/>
    </source>
</evidence>
<dbReference type="Gene3D" id="2.60.120.200">
    <property type="match status" value="1"/>
</dbReference>
<keyword evidence="6" id="KW-1185">Reference proteome</keyword>
<accession>A0A1B2HNR6</accession>
<dbReference type="GO" id="GO:0005975">
    <property type="term" value="P:carbohydrate metabolic process"/>
    <property type="evidence" value="ECO:0007669"/>
    <property type="project" value="InterPro"/>
</dbReference>
<dbReference type="RefSeq" id="WP_065917708.1">
    <property type="nucleotide sequence ID" value="NZ_CP016793.1"/>
</dbReference>
<dbReference type="PROSITE" id="PS51762">
    <property type="entry name" value="GH16_2"/>
    <property type="match status" value="1"/>
</dbReference>
<dbReference type="Gene3D" id="2.60.120.260">
    <property type="entry name" value="Galactose-binding domain-like"/>
    <property type="match status" value="2"/>
</dbReference>
<dbReference type="PANTHER" id="PTHR10963:SF55">
    <property type="entry name" value="GLYCOSIDE HYDROLASE FAMILY 16 PROTEIN"/>
    <property type="match status" value="1"/>
</dbReference>
<name>A0A1B2HNR6_9PSEU</name>
<dbReference type="PANTHER" id="PTHR10963">
    <property type="entry name" value="GLYCOSYL HYDROLASE-RELATED"/>
    <property type="match status" value="1"/>
</dbReference>
<protein>
    <submittedName>
        <fullName evidence="5">Licheninase</fullName>
    </submittedName>
</protein>
<dbReference type="GO" id="GO:0004553">
    <property type="term" value="F:hydrolase activity, hydrolyzing O-glycosyl compounds"/>
    <property type="evidence" value="ECO:0007669"/>
    <property type="project" value="InterPro"/>
</dbReference>
<dbReference type="KEGG" id="led:BBK82_28260"/>
<dbReference type="AlphaFoldDB" id="A0A1B2HNR6"/>
<proteinExistence type="inferred from homology"/>
<feature type="chain" id="PRO_5039120036" evidence="2">
    <location>
        <begin position="27"/>
        <end position="572"/>
    </location>
</feature>
<dbReference type="InterPro" id="IPR000421">
    <property type="entry name" value="FA58C"/>
</dbReference>
<feature type="domain" description="F5/8 type C" evidence="3">
    <location>
        <begin position="25"/>
        <end position="161"/>
    </location>
</feature>
<dbReference type="PROSITE" id="PS50022">
    <property type="entry name" value="FA58C_3"/>
    <property type="match status" value="2"/>
</dbReference>
<dbReference type="EMBL" id="CP016793">
    <property type="protein sequence ID" value="ANZ39367.1"/>
    <property type="molecule type" value="Genomic_DNA"/>
</dbReference>
<dbReference type="Pfam" id="PF00754">
    <property type="entry name" value="F5_F8_type_C"/>
    <property type="match status" value="2"/>
</dbReference>
<comment type="similarity">
    <text evidence="1">Belongs to the glycosyl hydrolase 16 family.</text>
</comment>
<feature type="domain" description="F5/8 type C" evidence="3">
    <location>
        <begin position="165"/>
        <end position="304"/>
    </location>
</feature>
<dbReference type="InterPro" id="IPR000757">
    <property type="entry name" value="Beta-glucanase-like"/>
</dbReference>
<feature type="signal peptide" evidence="2">
    <location>
        <begin position="1"/>
        <end position="26"/>
    </location>
</feature>
<organism evidence="5 6">
    <name type="scientific">Lentzea guizhouensis</name>
    <dbReference type="NCBI Taxonomy" id="1586287"/>
    <lineage>
        <taxon>Bacteria</taxon>
        <taxon>Bacillati</taxon>
        <taxon>Actinomycetota</taxon>
        <taxon>Actinomycetes</taxon>
        <taxon>Pseudonocardiales</taxon>
        <taxon>Pseudonocardiaceae</taxon>
        <taxon>Lentzea</taxon>
    </lineage>
</organism>
<dbReference type="STRING" id="1586287.BBK82_28260"/>
<dbReference type="Proteomes" id="UP000093053">
    <property type="component" value="Chromosome"/>
</dbReference>
<evidence type="ECO:0000256" key="1">
    <source>
        <dbReference type="ARBA" id="ARBA00006865"/>
    </source>
</evidence>
<feature type="domain" description="GH16" evidence="4">
    <location>
        <begin position="305"/>
        <end position="572"/>
    </location>
</feature>
<dbReference type="SUPFAM" id="SSF49785">
    <property type="entry name" value="Galactose-binding domain-like"/>
    <property type="match status" value="2"/>
</dbReference>
<dbReference type="Pfam" id="PF00722">
    <property type="entry name" value="Glyco_hydro_16"/>
    <property type="match status" value="1"/>
</dbReference>
<reference evidence="5 6" key="1">
    <citation type="submission" date="2016-07" db="EMBL/GenBank/DDBJ databases">
        <title>Complete genome sequence of the Lentzea guizhouensis DHS C013.</title>
        <authorList>
            <person name="Cao C."/>
        </authorList>
    </citation>
    <scope>NUCLEOTIDE SEQUENCE [LARGE SCALE GENOMIC DNA]</scope>
    <source>
        <strain evidence="5 6">DHS C013</strain>
    </source>
</reference>
<keyword evidence="2" id="KW-0732">Signal</keyword>
<dbReference type="OrthoDB" id="9809583at2"/>
<dbReference type="SUPFAM" id="SSF49899">
    <property type="entry name" value="Concanavalin A-like lectins/glucanases"/>
    <property type="match status" value="1"/>
</dbReference>
<evidence type="ECO:0000259" key="4">
    <source>
        <dbReference type="PROSITE" id="PS51762"/>
    </source>
</evidence>
<dbReference type="InterPro" id="IPR013320">
    <property type="entry name" value="ConA-like_dom_sf"/>
</dbReference>
<evidence type="ECO:0000259" key="3">
    <source>
        <dbReference type="PROSITE" id="PS50022"/>
    </source>
</evidence>
<gene>
    <name evidence="5" type="ORF">BBK82_28260</name>
</gene>
<evidence type="ECO:0000256" key="2">
    <source>
        <dbReference type="SAM" id="SignalP"/>
    </source>
</evidence>
<dbReference type="InterPro" id="IPR008979">
    <property type="entry name" value="Galactose-bd-like_sf"/>
</dbReference>
<sequence length="572" mass="61798">MSGKLQRGRLPFVVAALAVAALFVPAGPQAAAAGPLISQGRPVTASSSENAAFAATSAVDGDLGTRWSSAFGDPQWIQIDLGSSARVDQVTLNWEAAHARAFTLRISPDGTTWNTLHSTTTGTGGTQTLPVTGTGRYVRLDLTQRATQWGYSLWEFQVFGTRDGGSGGETLLSYGKSGSASTFQDDANCGGCTPAKAFDRDPATRWATSATNGWVDPGWISVDLGATAQISKVVLQWDPAFATAYRIEVSDNGSTWREIYSTTTGRGFKETLTVSGTGRYVRMYGTARSNGYGYSLWEFQVYGTGGAPTTPPPLPPNPTFPGRLVWSDEFNAPAGTPPDGSKWQAETGPGVNNELQYYTNNNNARHDGNGNLVLQARREVTPGSACPVDPVSGSTTCQYTSARLNTYGKFTFTYGRVEARIKVSSTQGLWPAFWMLGADFFDQRRPWPYTGEIDIMEHVGKEPNRVYSTLHAPAYFGAGGYGSPLELGQPASAAFRTFAVEWDSSHMTFSVDGNRFFTVDRNVLETTRGPWVYDHPFFIIINNAVGGDWPGPPGAGTQLPQDMVLDYVRVYQ</sequence>
<dbReference type="CDD" id="cd08023">
    <property type="entry name" value="GH16_laminarinase_like"/>
    <property type="match status" value="1"/>
</dbReference>